<dbReference type="PANTHER" id="PTHR31974:SF2">
    <property type="entry name" value="BIOGENESIS OF LYSOSOME-RELATED ORGANELLES COMPLEX 1 SUBUNIT 3"/>
    <property type="match status" value="1"/>
</dbReference>
<evidence type="ECO:0000313" key="4">
    <source>
        <dbReference type="EMBL" id="PAA57657.1"/>
    </source>
</evidence>
<evidence type="ECO:0000256" key="2">
    <source>
        <dbReference type="ARBA" id="ARBA00019581"/>
    </source>
</evidence>
<dbReference type="OrthoDB" id="5984572at2759"/>
<gene>
    <name evidence="4" type="ORF">BOX15_Mlig002721g2</name>
</gene>
<keyword evidence="5" id="KW-1185">Reference proteome</keyword>
<dbReference type="Pfam" id="PF15753">
    <property type="entry name" value="BLOC1S3"/>
    <property type="match status" value="1"/>
</dbReference>
<dbReference type="Proteomes" id="UP000215902">
    <property type="component" value="Unassembled WGS sequence"/>
</dbReference>
<dbReference type="AlphaFoldDB" id="A0A267E9U8"/>
<feature type="region of interest" description="Disordered" evidence="3">
    <location>
        <begin position="1"/>
        <end position="73"/>
    </location>
</feature>
<feature type="compositionally biased region" description="Low complexity" evidence="3">
    <location>
        <begin position="54"/>
        <end position="68"/>
    </location>
</feature>
<organism evidence="4 5">
    <name type="scientific">Macrostomum lignano</name>
    <dbReference type="NCBI Taxonomy" id="282301"/>
    <lineage>
        <taxon>Eukaryota</taxon>
        <taxon>Metazoa</taxon>
        <taxon>Spiralia</taxon>
        <taxon>Lophotrochozoa</taxon>
        <taxon>Platyhelminthes</taxon>
        <taxon>Rhabditophora</taxon>
        <taxon>Macrostomorpha</taxon>
        <taxon>Macrostomida</taxon>
        <taxon>Macrostomidae</taxon>
        <taxon>Macrostomum</taxon>
    </lineage>
</organism>
<name>A0A267E9U8_9PLAT</name>
<sequence length="155" mass="16886">MSQPSSAVIVEGEAPESDDEEQQLTDSPSSDVSSKKSTAPTVAKDAVATEHGAQSRLQQQQQKTSQQEQQRRYASSALHARFFQDAGKLQSALVARRASTYEAATKELRGVASQLAKTHACIQDASHALRLTTNDLYKLDDRLQALTKTDWLAGL</sequence>
<feature type="compositionally biased region" description="Low complexity" evidence="3">
    <location>
        <begin position="26"/>
        <end position="37"/>
    </location>
</feature>
<dbReference type="GO" id="GO:0031083">
    <property type="term" value="C:BLOC-1 complex"/>
    <property type="evidence" value="ECO:0007669"/>
    <property type="project" value="TreeGrafter"/>
</dbReference>
<proteinExistence type="inferred from homology"/>
<dbReference type="InterPro" id="IPR017245">
    <property type="entry name" value="BLOC-1_complex_su-3"/>
</dbReference>
<evidence type="ECO:0000256" key="3">
    <source>
        <dbReference type="SAM" id="MobiDB-lite"/>
    </source>
</evidence>
<reference evidence="4 5" key="1">
    <citation type="submission" date="2017-06" db="EMBL/GenBank/DDBJ databases">
        <title>A platform for efficient transgenesis in Macrostomum lignano, a flatworm model organism for stem cell research.</title>
        <authorList>
            <person name="Berezikov E."/>
        </authorList>
    </citation>
    <scope>NUCLEOTIDE SEQUENCE [LARGE SCALE GENOMIC DNA]</scope>
    <source>
        <strain evidence="4">DV1</strain>
        <tissue evidence="4">Whole organism</tissue>
    </source>
</reference>
<comment type="caution">
    <text evidence="4">The sequence shown here is derived from an EMBL/GenBank/DDBJ whole genome shotgun (WGS) entry which is preliminary data.</text>
</comment>
<dbReference type="EMBL" id="NIVC01002460">
    <property type="protein sequence ID" value="PAA57657.1"/>
    <property type="molecule type" value="Genomic_DNA"/>
</dbReference>
<evidence type="ECO:0000256" key="1">
    <source>
        <dbReference type="ARBA" id="ARBA00008942"/>
    </source>
</evidence>
<accession>A0A267E9U8</accession>
<evidence type="ECO:0000313" key="5">
    <source>
        <dbReference type="Proteomes" id="UP000215902"/>
    </source>
</evidence>
<dbReference type="PANTHER" id="PTHR31974">
    <property type="entry name" value="BIOGENESIS OF LYSOSOME-RELATED ORGANELLES COMPLEX 1 SUBUNIT 3"/>
    <property type="match status" value="1"/>
</dbReference>
<comment type="similarity">
    <text evidence="1">Belongs to the BLOC1S3 family.</text>
</comment>
<feature type="compositionally biased region" description="Acidic residues" evidence="3">
    <location>
        <begin position="13"/>
        <end position="23"/>
    </location>
</feature>
<protein>
    <recommendedName>
        <fullName evidence="2">Biogenesis of lysosome-related organelles complex 1 subunit 3</fullName>
    </recommendedName>
</protein>